<dbReference type="InterPro" id="IPR011333">
    <property type="entry name" value="SKP1/BTB/POZ_sf"/>
</dbReference>
<dbReference type="InterPro" id="IPR036691">
    <property type="entry name" value="Endo/exonu/phosph_ase_sf"/>
</dbReference>
<dbReference type="InterPro" id="IPR011705">
    <property type="entry name" value="BACK"/>
</dbReference>
<dbReference type="InterPro" id="IPR015915">
    <property type="entry name" value="Kelch-typ_b-propeller"/>
</dbReference>
<evidence type="ECO:0000256" key="4">
    <source>
        <dbReference type="ARBA" id="ARBA00022441"/>
    </source>
</evidence>
<gene>
    <name evidence="8" type="primary">Klhl36</name>
    <name evidence="8" type="ORF">GTO96_0022794</name>
</gene>
<feature type="non-terminal residue" evidence="8">
    <location>
        <position position="1"/>
    </location>
</feature>
<dbReference type="Gene3D" id="1.25.40.420">
    <property type="match status" value="1"/>
</dbReference>
<keyword evidence="9" id="KW-1185">Reference proteome</keyword>
<dbReference type="SMART" id="SM00875">
    <property type="entry name" value="BACK"/>
    <property type="match status" value="1"/>
</dbReference>
<dbReference type="SMART" id="SM00225">
    <property type="entry name" value="BTB"/>
    <property type="match status" value="1"/>
</dbReference>
<dbReference type="AlphaFoldDB" id="A0A8X7XMI5"/>
<protein>
    <recommendedName>
        <fullName evidence="3">Kelch-like protein 36</fullName>
    </recommendedName>
</protein>
<proteinExistence type="predicted"/>
<dbReference type="PROSITE" id="PS50097">
    <property type="entry name" value="BTB"/>
    <property type="match status" value="1"/>
</dbReference>
<dbReference type="Gene3D" id="3.30.710.10">
    <property type="entry name" value="Potassium Channel Kv1.1, Chain A"/>
    <property type="match status" value="1"/>
</dbReference>
<comment type="function">
    <text evidence="1">Probable substrate-specific adapter of an E3 ubiquitin-protein ligase complex which mediates the ubiquitination and subsequent proteasomal degradation of target proteins.</text>
</comment>
<dbReference type="Gene3D" id="2.120.10.80">
    <property type="entry name" value="Kelch-type beta propeller"/>
    <property type="match status" value="1"/>
</dbReference>
<feature type="non-terminal residue" evidence="8">
    <location>
        <position position="806"/>
    </location>
</feature>
<dbReference type="Pfam" id="PF24681">
    <property type="entry name" value="Kelch_KLHDC2_KLHL20_DRC7"/>
    <property type="match status" value="1"/>
</dbReference>
<dbReference type="Pfam" id="PF00651">
    <property type="entry name" value="BTB"/>
    <property type="match status" value="1"/>
</dbReference>
<name>A0A8X7XMI5_POLSE</name>
<dbReference type="Proteomes" id="UP000886611">
    <property type="component" value="Unassembled WGS sequence"/>
</dbReference>
<dbReference type="GO" id="GO:0097602">
    <property type="term" value="F:cullin family protein binding"/>
    <property type="evidence" value="ECO:0007669"/>
    <property type="project" value="TreeGrafter"/>
</dbReference>
<evidence type="ECO:0000256" key="2">
    <source>
        <dbReference type="ARBA" id="ARBA00004906"/>
    </source>
</evidence>
<evidence type="ECO:0000313" key="8">
    <source>
        <dbReference type="EMBL" id="KAG2469840.1"/>
    </source>
</evidence>
<dbReference type="SUPFAM" id="SSF117281">
    <property type="entry name" value="Kelch motif"/>
    <property type="match status" value="1"/>
</dbReference>
<dbReference type="Pfam" id="PF01344">
    <property type="entry name" value="Kelch_1"/>
    <property type="match status" value="2"/>
</dbReference>
<evidence type="ECO:0000259" key="7">
    <source>
        <dbReference type="PROSITE" id="PS50097"/>
    </source>
</evidence>
<dbReference type="SUPFAM" id="SSF56219">
    <property type="entry name" value="DNase I-like"/>
    <property type="match status" value="1"/>
</dbReference>
<dbReference type="InterPro" id="IPR000210">
    <property type="entry name" value="BTB/POZ_dom"/>
</dbReference>
<keyword evidence="4" id="KW-0880">Kelch repeat</keyword>
<sequence length="806" mass="91388">MCDFSAAIGTDRAGYEDFLGPHGSGDPGESGSMFLIFAKGQGLRITRSWFQCPETHRWTWYPNTGGAVKEIDHILVGRHWRLLQNCRVYRSAQFVNSDHRLVATLGIQLRSGWLPPTKKMGLDLARFQDQVVSNEFARSLCEELADLGATAYPNVMWETFHDKTLKVAEGCVVVTGVPRRMCFISQGTLDIIDRSHSAWLNGNSGLYREMRRTVYRLTEHPSAVLQGLNEQRQKGLFCDIILVADEQHVPAHRNLLAVYSDYFKSMFTIGMREARQLEVELVGASYIGLKAVIDFLYSSELPLDGGNIDYVLETAHLLQIWQVVDFCCEYLENEVSEENYLYLQELAFIYSLDRLDSFIDSFILHNFGTLSFTPDFLQNIRVQKLCFYLASNKVQHDCEHNLLQAALQWLTQSPERESNARQVLSNIHFPLIPKADLLDRVKPAVCSLLPREANCESLIEEALHYHNQLMQQPLLQNHRSALRGDPERLLFVGGEVSDRGEELSDDVCFLDPTEGCWTSETQLPARRSHHCVTVMGGFIFVAGGSSSRDNGGDAASNLLYRYDPRCNQWIKGAPMNQRRVDFYLGTISNILIAVGGRNDNGALSSVEVYSPHVDSWSYVAGLPRFTYGHAGTTFKDFAYISGGHDYQIGPYRKNMLCYDPRTDVWEEKRPMITARGWHSMCTLNEHIYAIGGSDDRVDTMERFDILDVECFSPQCNQWTRVAPLFQANSESGVAVLADKIYILGGYSWENTVFSKVVQIYDLEKKKWTRGTDLRKCIAGTSACVCTVKPKSSEKKFKAKRRQVRGR</sequence>
<keyword evidence="5" id="KW-0677">Repeat</keyword>
<dbReference type="SMART" id="SM00612">
    <property type="entry name" value="Kelch"/>
    <property type="match status" value="6"/>
</dbReference>
<keyword evidence="6" id="KW-0833">Ubl conjugation pathway</keyword>
<evidence type="ECO:0000313" key="9">
    <source>
        <dbReference type="Proteomes" id="UP000886611"/>
    </source>
</evidence>
<dbReference type="CDD" id="cd18475">
    <property type="entry name" value="BACK_KLHL36"/>
    <property type="match status" value="1"/>
</dbReference>
<organism evidence="8 9">
    <name type="scientific">Polypterus senegalus</name>
    <name type="common">Senegal bichir</name>
    <dbReference type="NCBI Taxonomy" id="55291"/>
    <lineage>
        <taxon>Eukaryota</taxon>
        <taxon>Metazoa</taxon>
        <taxon>Chordata</taxon>
        <taxon>Craniata</taxon>
        <taxon>Vertebrata</taxon>
        <taxon>Euteleostomi</taxon>
        <taxon>Actinopterygii</taxon>
        <taxon>Polypteriformes</taxon>
        <taxon>Polypteridae</taxon>
        <taxon>Polypterus</taxon>
    </lineage>
</organism>
<evidence type="ECO:0000256" key="5">
    <source>
        <dbReference type="ARBA" id="ARBA00022737"/>
    </source>
</evidence>
<dbReference type="SUPFAM" id="SSF54695">
    <property type="entry name" value="POZ domain"/>
    <property type="match status" value="1"/>
</dbReference>
<dbReference type="PANTHER" id="PTHR45632:SF4">
    <property type="entry name" value="KELCH-LIKE PROTEIN 36"/>
    <property type="match status" value="1"/>
</dbReference>
<reference evidence="8 9" key="1">
    <citation type="journal article" date="2021" name="Cell">
        <title>Tracing the genetic footprints of vertebrate landing in non-teleost ray-finned fishes.</title>
        <authorList>
            <person name="Bi X."/>
            <person name="Wang K."/>
            <person name="Yang L."/>
            <person name="Pan H."/>
            <person name="Jiang H."/>
            <person name="Wei Q."/>
            <person name="Fang M."/>
            <person name="Yu H."/>
            <person name="Zhu C."/>
            <person name="Cai Y."/>
            <person name="He Y."/>
            <person name="Gan X."/>
            <person name="Zeng H."/>
            <person name="Yu D."/>
            <person name="Zhu Y."/>
            <person name="Jiang H."/>
            <person name="Qiu Q."/>
            <person name="Yang H."/>
            <person name="Zhang Y.E."/>
            <person name="Wang W."/>
            <person name="Zhu M."/>
            <person name="He S."/>
            <person name="Zhang G."/>
        </authorList>
    </citation>
    <scope>NUCLEOTIDE SEQUENCE [LARGE SCALE GENOMIC DNA]</scope>
    <source>
        <strain evidence="8">Bchr_013</strain>
    </source>
</reference>
<accession>A0A8X7XMI5</accession>
<dbReference type="Pfam" id="PF07707">
    <property type="entry name" value="BACK"/>
    <property type="match status" value="1"/>
</dbReference>
<evidence type="ECO:0000256" key="6">
    <source>
        <dbReference type="ARBA" id="ARBA00022786"/>
    </source>
</evidence>
<dbReference type="InterPro" id="IPR006652">
    <property type="entry name" value="Kelch_1"/>
</dbReference>
<dbReference type="PANTHER" id="PTHR45632">
    <property type="entry name" value="LD33804P"/>
    <property type="match status" value="1"/>
</dbReference>
<feature type="domain" description="BTB" evidence="7">
    <location>
        <begin position="238"/>
        <end position="305"/>
    </location>
</feature>
<dbReference type="EMBL" id="JAATIS010000147">
    <property type="protein sequence ID" value="KAG2469840.1"/>
    <property type="molecule type" value="Genomic_DNA"/>
</dbReference>
<evidence type="ECO:0000256" key="1">
    <source>
        <dbReference type="ARBA" id="ARBA00003098"/>
    </source>
</evidence>
<comment type="pathway">
    <text evidence="2">Protein modification; protein ubiquitination.</text>
</comment>
<comment type="caution">
    <text evidence="8">The sequence shown here is derived from an EMBL/GenBank/DDBJ whole genome shotgun (WGS) entry which is preliminary data.</text>
</comment>
<evidence type="ECO:0000256" key="3">
    <source>
        <dbReference type="ARBA" id="ARBA00019802"/>
    </source>
</evidence>